<evidence type="ECO:0000259" key="2">
    <source>
        <dbReference type="Pfam" id="PF01479"/>
    </source>
</evidence>
<dbReference type="EMBL" id="KF900391">
    <property type="protein sequence ID" value="AIE93348.1"/>
    <property type="molecule type" value="Genomic_DNA"/>
</dbReference>
<dbReference type="PROSITE" id="PS50889">
    <property type="entry name" value="S4"/>
    <property type="match status" value="1"/>
</dbReference>
<dbReference type="PANTHER" id="PTHR11581:SF0">
    <property type="entry name" value="SMALL RIBOSOMAL SUBUNIT PROTEIN ES4"/>
    <property type="match status" value="1"/>
</dbReference>
<name>A0A075FQ48_9ARCH</name>
<reference evidence="3" key="1">
    <citation type="journal article" date="2014" name="Genome Biol. Evol.">
        <title>Pangenome evidence for extensive interdomain horizontal transfer affecting lineage core and shell genes in uncultured planktonic thaumarchaeota and euryarchaeota.</title>
        <authorList>
            <person name="Deschamps P."/>
            <person name="Zivanovic Y."/>
            <person name="Moreira D."/>
            <person name="Rodriguez-Valera F."/>
            <person name="Lopez-Garcia P."/>
        </authorList>
    </citation>
    <scope>NUCLEOTIDE SEQUENCE</scope>
</reference>
<evidence type="ECO:0000256" key="1">
    <source>
        <dbReference type="PROSITE-ProRule" id="PRU00182"/>
    </source>
</evidence>
<keyword evidence="3" id="KW-0687">Ribonucleoprotein</keyword>
<dbReference type="GO" id="GO:0003723">
    <property type="term" value="F:RNA binding"/>
    <property type="evidence" value="ECO:0007669"/>
    <property type="project" value="UniProtKB-KW"/>
</dbReference>
<dbReference type="InterPro" id="IPR036986">
    <property type="entry name" value="S4_RNA-bd_sf"/>
</dbReference>
<dbReference type="Gene3D" id="3.10.290.10">
    <property type="entry name" value="RNA-binding S4 domain"/>
    <property type="match status" value="1"/>
</dbReference>
<dbReference type="GO" id="GO:0003735">
    <property type="term" value="F:structural constituent of ribosome"/>
    <property type="evidence" value="ECO:0007669"/>
    <property type="project" value="InterPro"/>
</dbReference>
<dbReference type="GO" id="GO:0006412">
    <property type="term" value="P:translation"/>
    <property type="evidence" value="ECO:0007669"/>
    <property type="project" value="InterPro"/>
</dbReference>
<evidence type="ECO:0000313" key="3">
    <source>
        <dbReference type="EMBL" id="AIE93348.1"/>
    </source>
</evidence>
<sequence>MSIPLTVLLRDILKLTKTYSETKIIIEANQVKIDGRVRKDPNYPVGLMDVIEITK</sequence>
<dbReference type="AlphaFoldDB" id="A0A075FQ48"/>
<dbReference type="InterPro" id="IPR000876">
    <property type="entry name" value="Ribosomal_eS4"/>
</dbReference>
<dbReference type="PANTHER" id="PTHR11581">
    <property type="entry name" value="30S/40S RIBOSOMAL PROTEIN S4"/>
    <property type="match status" value="1"/>
</dbReference>
<keyword evidence="3" id="KW-0689">Ribosomal protein</keyword>
<dbReference type="Pfam" id="PF01479">
    <property type="entry name" value="S4"/>
    <property type="match status" value="1"/>
</dbReference>
<dbReference type="SUPFAM" id="SSF55174">
    <property type="entry name" value="Alpha-L RNA-binding motif"/>
    <property type="match status" value="1"/>
</dbReference>
<dbReference type="GO" id="GO:0022627">
    <property type="term" value="C:cytosolic small ribosomal subunit"/>
    <property type="evidence" value="ECO:0007669"/>
    <property type="project" value="TreeGrafter"/>
</dbReference>
<keyword evidence="1" id="KW-0694">RNA-binding</keyword>
<feature type="domain" description="RNA-binding S4" evidence="2">
    <location>
        <begin position="25"/>
        <end position="51"/>
    </location>
</feature>
<organism evidence="3">
    <name type="scientific">uncultured marine thaumarchaeote AD1000_33_G09</name>
    <dbReference type="NCBI Taxonomy" id="1455909"/>
    <lineage>
        <taxon>Archaea</taxon>
        <taxon>Nitrososphaerota</taxon>
        <taxon>environmental samples</taxon>
    </lineage>
</organism>
<proteinExistence type="predicted"/>
<accession>A0A075FQ48</accession>
<dbReference type="InterPro" id="IPR002942">
    <property type="entry name" value="S4_RNA-bd"/>
</dbReference>
<dbReference type="CDD" id="cd00165">
    <property type="entry name" value="S4"/>
    <property type="match status" value="1"/>
</dbReference>
<protein>
    <submittedName>
        <fullName evidence="3">Ribosomal protein S4E</fullName>
    </submittedName>
</protein>